<evidence type="ECO:0008006" key="5">
    <source>
        <dbReference type="Google" id="ProtNLM"/>
    </source>
</evidence>
<dbReference type="Proteomes" id="UP001280121">
    <property type="component" value="Unassembled WGS sequence"/>
</dbReference>
<feature type="signal peptide" evidence="2">
    <location>
        <begin position="1"/>
        <end position="15"/>
    </location>
</feature>
<feature type="chain" id="PRO_5041931471" description="Transmembrane protein" evidence="2">
    <location>
        <begin position="16"/>
        <end position="78"/>
    </location>
</feature>
<keyword evidence="2" id="KW-0732">Signal</keyword>
<keyword evidence="1" id="KW-1133">Transmembrane helix</keyword>
<dbReference type="AlphaFoldDB" id="A0AAD9X3L3"/>
<feature type="transmembrane region" description="Helical" evidence="1">
    <location>
        <begin position="44"/>
        <end position="65"/>
    </location>
</feature>
<proteinExistence type="predicted"/>
<keyword evidence="4" id="KW-1185">Reference proteome</keyword>
<dbReference type="EMBL" id="JANJYI010000004">
    <property type="protein sequence ID" value="KAK2652185.1"/>
    <property type="molecule type" value="Genomic_DNA"/>
</dbReference>
<evidence type="ECO:0000313" key="3">
    <source>
        <dbReference type="EMBL" id="KAK2652185.1"/>
    </source>
</evidence>
<evidence type="ECO:0000256" key="2">
    <source>
        <dbReference type="SAM" id="SignalP"/>
    </source>
</evidence>
<comment type="caution">
    <text evidence="3">The sequence shown here is derived from an EMBL/GenBank/DDBJ whole genome shotgun (WGS) entry which is preliminary data.</text>
</comment>
<evidence type="ECO:0000256" key="1">
    <source>
        <dbReference type="SAM" id="Phobius"/>
    </source>
</evidence>
<organism evidence="3 4">
    <name type="scientific">Dipteronia dyeriana</name>
    <dbReference type="NCBI Taxonomy" id="168575"/>
    <lineage>
        <taxon>Eukaryota</taxon>
        <taxon>Viridiplantae</taxon>
        <taxon>Streptophyta</taxon>
        <taxon>Embryophyta</taxon>
        <taxon>Tracheophyta</taxon>
        <taxon>Spermatophyta</taxon>
        <taxon>Magnoliopsida</taxon>
        <taxon>eudicotyledons</taxon>
        <taxon>Gunneridae</taxon>
        <taxon>Pentapetalae</taxon>
        <taxon>rosids</taxon>
        <taxon>malvids</taxon>
        <taxon>Sapindales</taxon>
        <taxon>Sapindaceae</taxon>
        <taxon>Hippocastanoideae</taxon>
        <taxon>Acereae</taxon>
        <taxon>Dipteronia</taxon>
    </lineage>
</organism>
<keyword evidence="1" id="KW-0472">Membrane</keyword>
<gene>
    <name evidence="3" type="ORF">Ddye_012041</name>
</gene>
<evidence type="ECO:0000313" key="4">
    <source>
        <dbReference type="Proteomes" id="UP001280121"/>
    </source>
</evidence>
<protein>
    <recommendedName>
        <fullName evidence="5">Transmembrane protein</fullName>
    </recommendedName>
</protein>
<accession>A0AAD9X3L3</accession>
<keyword evidence="1" id="KW-0812">Transmembrane</keyword>
<reference evidence="3" key="1">
    <citation type="journal article" date="2023" name="Plant J.">
        <title>Genome sequences and population genomics provide insights into the demographic history, inbreeding, and mutation load of two 'living fossil' tree species of Dipteronia.</title>
        <authorList>
            <person name="Feng Y."/>
            <person name="Comes H.P."/>
            <person name="Chen J."/>
            <person name="Zhu S."/>
            <person name="Lu R."/>
            <person name="Zhang X."/>
            <person name="Li P."/>
            <person name="Qiu J."/>
            <person name="Olsen K.M."/>
            <person name="Qiu Y."/>
        </authorList>
    </citation>
    <scope>NUCLEOTIDE SEQUENCE</scope>
    <source>
        <strain evidence="3">KIB01</strain>
    </source>
</reference>
<sequence>MRMVWVLWFDWLGCGEDDDDGDGVWIRLGFGEDDDGGVGGVDLVAWRFIGSGGVVLVVVVDWSWWRMRCGFINNNFHS</sequence>
<name>A0AAD9X3L3_9ROSI</name>